<dbReference type="AlphaFoldDB" id="A0A0J1FKM4"/>
<accession>A0A0J1FKM4</accession>
<dbReference type="STRING" id="476652.DEAC_c40090"/>
<dbReference type="EMBL" id="LDZY01000018">
    <property type="protein sequence ID" value="KLU64015.1"/>
    <property type="molecule type" value="Genomic_DNA"/>
</dbReference>
<evidence type="ECO:0000313" key="2">
    <source>
        <dbReference type="Proteomes" id="UP000036356"/>
    </source>
</evidence>
<proteinExistence type="predicted"/>
<keyword evidence="2" id="KW-1185">Reference proteome</keyword>
<protein>
    <submittedName>
        <fullName evidence="1">Uncharacterized protein</fullName>
    </submittedName>
</protein>
<sequence>MQTAYLLFRFHGMSPKEYYDKKPGEKKILRAFMLHEIEERDRESSPNGS</sequence>
<dbReference type="Proteomes" id="UP000036356">
    <property type="component" value="Unassembled WGS sequence"/>
</dbReference>
<gene>
    <name evidence="1" type="ORF">DEAC_c40090</name>
</gene>
<organism evidence="1 2">
    <name type="scientific">Desulfosporosinus acididurans</name>
    <dbReference type="NCBI Taxonomy" id="476652"/>
    <lineage>
        <taxon>Bacteria</taxon>
        <taxon>Bacillati</taxon>
        <taxon>Bacillota</taxon>
        <taxon>Clostridia</taxon>
        <taxon>Eubacteriales</taxon>
        <taxon>Desulfitobacteriaceae</taxon>
        <taxon>Desulfosporosinus</taxon>
    </lineage>
</organism>
<name>A0A0J1FKM4_9FIRM</name>
<comment type="caution">
    <text evidence="1">The sequence shown here is derived from an EMBL/GenBank/DDBJ whole genome shotgun (WGS) entry which is preliminary data.</text>
</comment>
<evidence type="ECO:0000313" key="1">
    <source>
        <dbReference type="EMBL" id="KLU64015.1"/>
    </source>
</evidence>
<reference evidence="1 2" key="1">
    <citation type="submission" date="2015-06" db="EMBL/GenBank/DDBJ databases">
        <title>Draft genome of the moderately acidophilic sulfate reducer Candidatus Desulfosporosinus acididurans strain M1.</title>
        <authorList>
            <person name="Poehlein A."/>
            <person name="Petzsch P."/>
            <person name="Johnson B.D."/>
            <person name="Schloemann M."/>
            <person name="Daniel R."/>
            <person name="Muehling M."/>
        </authorList>
    </citation>
    <scope>NUCLEOTIDE SEQUENCE [LARGE SCALE GENOMIC DNA]</scope>
    <source>
        <strain evidence="1 2">M1</strain>
    </source>
</reference>
<dbReference type="PATRIC" id="fig|476652.3.peg.4248"/>